<dbReference type="EC" id="4.2.99.18" evidence="3"/>
<evidence type="ECO:0000256" key="4">
    <source>
        <dbReference type="ARBA" id="ARBA00022763"/>
    </source>
</evidence>
<organism evidence="13 14">
    <name type="scientific">Tribonema minus</name>
    <dbReference type="NCBI Taxonomy" id="303371"/>
    <lineage>
        <taxon>Eukaryota</taxon>
        <taxon>Sar</taxon>
        <taxon>Stramenopiles</taxon>
        <taxon>Ochrophyta</taxon>
        <taxon>PX clade</taxon>
        <taxon>Xanthophyceae</taxon>
        <taxon>Tribonematales</taxon>
        <taxon>Tribonemataceae</taxon>
        <taxon>Tribonema</taxon>
    </lineage>
</organism>
<evidence type="ECO:0000256" key="11">
    <source>
        <dbReference type="ARBA" id="ARBA00044632"/>
    </source>
</evidence>
<dbReference type="GO" id="GO:0003684">
    <property type="term" value="F:damaged DNA binding"/>
    <property type="evidence" value="ECO:0007669"/>
    <property type="project" value="InterPro"/>
</dbReference>
<dbReference type="InterPro" id="IPR012904">
    <property type="entry name" value="OGG_N"/>
</dbReference>
<dbReference type="CDD" id="cd00056">
    <property type="entry name" value="ENDO3c"/>
    <property type="match status" value="1"/>
</dbReference>
<feature type="domain" description="HhH-GPD" evidence="12">
    <location>
        <begin position="131"/>
        <end position="323"/>
    </location>
</feature>
<dbReference type="Proteomes" id="UP000664859">
    <property type="component" value="Unassembled WGS sequence"/>
</dbReference>
<dbReference type="GO" id="GO:0034039">
    <property type="term" value="F:8-oxo-7,8-dihydroguanine DNA N-glycosylase activity"/>
    <property type="evidence" value="ECO:0007669"/>
    <property type="project" value="TreeGrafter"/>
</dbReference>
<dbReference type="AlphaFoldDB" id="A0A836CFH2"/>
<accession>A0A836CFH2</accession>
<protein>
    <recommendedName>
        <fullName evidence="3">DNA-(apurinic or apyrimidinic site) lyase</fullName>
        <ecNumber evidence="3">4.2.99.18</ecNumber>
    </recommendedName>
</protein>
<evidence type="ECO:0000256" key="1">
    <source>
        <dbReference type="ARBA" id="ARBA00004123"/>
    </source>
</evidence>
<evidence type="ECO:0000256" key="6">
    <source>
        <dbReference type="ARBA" id="ARBA00023204"/>
    </source>
</evidence>
<dbReference type="OrthoDB" id="238681at2759"/>
<evidence type="ECO:0000313" key="14">
    <source>
        <dbReference type="Proteomes" id="UP000664859"/>
    </source>
</evidence>
<evidence type="ECO:0000256" key="2">
    <source>
        <dbReference type="ARBA" id="ARBA00010679"/>
    </source>
</evidence>
<evidence type="ECO:0000256" key="3">
    <source>
        <dbReference type="ARBA" id="ARBA00012720"/>
    </source>
</evidence>
<keyword evidence="6" id="KW-0234">DNA repair</keyword>
<dbReference type="Gene3D" id="1.10.1670.10">
    <property type="entry name" value="Helix-hairpin-Helix base-excision DNA repair enzymes (C-terminal)"/>
    <property type="match status" value="1"/>
</dbReference>
<keyword evidence="8" id="KW-0539">Nucleus</keyword>
<dbReference type="InterPro" id="IPR011257">
    <property type="entry name" value="DNA_glycosylase"/>
</dbReference>
<evidence type="ECO:0000256" key="8">
    <source>
        <dbReference type="ARBA" id="ARBA00023242"/>
    </source>
</evidence>
<reference evidence="13" key="1">
    <citation type="submission" date="2021-02" db="EMBL/GenBank/DDBJ databases">
        <title>First Annotated Genome of the Yellow-green Alga Tribonema minus.</title>
        <authorList>
            <person name="Mahan K.M."/>
        </authorList>
    </citation>
    <scope>NUCLEOTIDE SEQUENCE</scope>
    <source>
        <strain evidence="13">UTEX B ZZ1240</strain>
    </source>
</reference>
<feature type="non-terminal residue" evidence="13">
    <location>
        <position position="513"/>
    </location>
</feature>
<dbReference type="InterPro" id="IPR023170">
    <property type="entry name" value="HhH_base_excis_C"/>
</dbReference>
<dbReference type="EMBL" id="JAFCMP010000279">
    <property type="protein sequence ID" value="KAG5181946.1"/>
    <property type="molecule type" value="Genomic_DNA"/>
</dbReference>
<evidence type="ECO:0000256" key="5">
    <source>
        <dbReference type="ARBA" id="ARBA00022801"/>
    </source>
</evidence>
<evidence type="ECO:0000256" key="7">
    <source>
        <dbReference type="ARBA" id="ARBA00023239"/>
    </source>
</evidence>
<keyword evidence="9" id="KW-0511">Multifunctional enzyme</keyword>
<comment type="subcellular location">
    <subcellularLocation>
        <location evidence="1">Nucleus</location>
    </subcellularLocation>
</comment>
<dbReference type="GO" id="GO:0006289">
    <property type="term" value="P:nucleotide-excision repair"/>
    <property type="evidence" value="ECO:0007669"/>
    <property type="project" value="InterPro"/>
</dbReference>
<dbReference type="Gene3D" id="1.10.340.30">
    <property type="entry name" value="Hypothetical protein, domain 2"/>
    <property type="match status" value="1"/>
</dbReference>
<evidence type="ECO:0000259" key="12">
    <source>
        <dbReference type="SMART" id="SM00478"/>
    </source>
</evidence>
<dbReference type="GO" id="GO:0006285">
    <property type="term" value="P:base-excision repair, AP site formation"/>
    <property type="evidence" value="ECO:0007669"/>
    <property type="project" value="TreeGrafter"/>
</dbReference>
<dbReference type="InterPro" id="IPR003265">
    <property type="entry name" value="HhH-GPD_domain"/>
</dbReference>
<dbReference type="SUPFAM" id="SSF48150">
    <property type="entry name" value="DNA-glycosylase"/>
    <property type="match status" value="1"/>
</dbReference>
<keyword evidence="5" id="KW-0378">Hydrolase</keyword>
<comment type="similarity">
    <text evidence="2">Belongs to the type-1 OGG1 family.</text>
</comment>
<proteinExistence type="inferred from homology"/>
<comment type="caution">
    <text evidence="13">The sequence shown here is derived from an EMBL/GenBank/DDBJ whole genome shotgun (WGS) entry which is preliminary data.</text>
</comment>
<name>A0A836CFH2_9STRA</name>
<evidence type="ECO:0000256" key="9">
    <source>
        <dbReference type="ARBA" id="ARBA00023268"/>
    </source>
</evidence>
<dbReference type="FunFam" id="1.10.1670.10:FF:000005">
    <property type="entry name" value="N-glycosylase/DNA lyase OGG1"/>
    <property type="match status" value="1"/>
</dbReference>
<dbReference type="SMART" id="SM00478">
    <property type="entry name" value="ENDO3c"/>
    <property type="match status" value="1"/>
</dbReference>
<keyword evidence="14" id="KW-1185">Reference proteome</keyword>
<dbReference type="Pfam" id="PF00730">
    <property type="entry name" value="HhH-GPD"/>
    <property type="match status" value="1"/>
</dbReference>
<evidence type="ECO:0000313" key="13">
    <source>
        <dbReference type="EMBL" id="KAG5181946.1"/>
    </source>
</evidence>
<dbReference type="Pfam" id="PF07934">
    <property type="entry name" value="OGG_N"/>
    <property type="match status" value="1"/>
</dbReference>
<evidence type="ECO:0000256" key="10">
    <source>
        <dbReference type="ARBA" id="ARBA00023295"/>
    </source>
</evidence>
<dbReference type="SUPFAM" id="SSF55945">
    <property type="entry name" value="TATA-box binding protein-like"/>
    <property type="match status" value="1"/>
</dbReference>
<dbReference type="PANTHER" id="PTHR10242">
    <property type="entry name" value="8-OXOGUANINE DNA GLYCOSYLASE"/>
    <property type="match status" value="1"/>
</dbReference>
<dbReference type="InterPro" id="IPR052054">
    <property type="entry name" value="Oxidative_DNA_repair_enzyme"/>
</dbReference>
<keyword evidence="10" id="KW-0326">Glycosidase</keyword>
<gene>
    <name evidence="13" type="ORF">JKP88DRAFT_320162</name>
</gene>
<dbReference type="GO" id="GO:0005634">
    <property type="term" value="C:nucleus"/>
    <property type="evidence" value="ECO:0007669"/>
    <property type="project" value="UniProtKB-SubCell"/>
</dbReference>
<dbReference type="GO" id="GO:0140078">
    <property type="term" value="F:class I DNA-(apurinic or apyrimidinic site) endonuclease activity"/>
    <property type="evidence" value="ECO:0007669"/>
    <property type="project" value="UniProtKB-EC"/>
</dbReference>
<sequence>DDVWVGVLGRSVLAIRQLPHTTLYKWLGGDAAEAHDMATTLRDYFQLTHPLADLYGVWGAADSRLAQIAAVLCGVRVLRQEPVECLISFICSSNNNISRISLMLDRLRRKYGTHLLTTDSASILEATAADASADSTCTTVDGESNGSLADADGPQQLDFFSFPSLEQLAEASEKELRDLATRIMAAPPASSAPRTSGYGYRAGYIVASVAYLNAREGGGEAWLLALRSLTGSDSDTVVRAELCQLKGVGPKVADCIALFALDQSGAIPVDVHVWRIACRDYDASLRLAKSLTPTIYQRVGELFKQRFGQHAGWAHSLLFAGGKCNRRTHYVMNALPAFQVLLPDALRAEMKAFKAQEKEWKDAAKLVKTAARATTAINVDDTHIEAGKGITSANGKKAPRSTSKRTLQSLPTMAGAALLRKAGAAGAGEQPAAAKAAQAGRRRVKSVKAADNVAGLSASACDAVPEAPTATTTGANTINAGPAKKVSIKRKRGRNAIDATTGDISTAGTAIQV</sequence>
<keyword evidence="4" id="KW-0227">DNA damage</keyword>
<comment type="catalytic activity">
    <reaction evidence="11">
        <text>2'-deoxyribonucleotide-(2'-deoxyribose 5'-phosphate)-2'-deoxyribonucleotide-DNA = a 3'-end 2'-deoxyribonucleotide-(2,3-dehydro-2,3-deoxyribose 5'-phosphate)-DNA + a 5'-end 5'-phospho-2'-deoxyribonucleoside-DNA + H(+)</text>
        <dbReference type="Rhea" id="RHEA:66592"/>
        <dbReference type="Rhea" id="RHEA-COMP:13180"/>
        <dbReference type="Rhea" id="RHEA-COMP:16897"/>
        <dbReference type="Rhea" id="RHEA-COMP:17067"/>
        <dbReference type="ChEBI" id="CHEBI:15378"/>
        <dbReference type="ChEBI" id="CHEBI:136412"/>
        <dbReference type="ChEBI" id="CHEBI:157695"/>
        <dbReference type="ChEBI" id="CHEBI:167181"/>
        <dbReference type="EC" id="4.2.99.18"/>
    </reaction>
</comment>
<dbReference type="PANTHER" id="PTHR10242:SF2">
    <property type="entry name" value="N-GLYCOSYLASE_DNA LYASE"/>
    <property type="match status" value="1"/>
</dbReference>
<keyword evidence="7" id="KW-0456">Lyase</keyword>